<sequence>MFDWLKKSKPTAAKPLYFKDAQAAFAYACEFLQSELSAGAVLPALVLDAAAAIGGGVAVKRQPDGNQIAMLRVCSRDGGYVVIASSATPNGPSLQPGDLVAWQAGAPIAAMESQFPDPRSCWGGLILAKLLPEYTTGRG</sequence>
<comment type="caution">
    <text evidence="1">The sequence shown here is derived from an EMBL/GenBank/DDBJ whole genome shotgun (WGS) entry which is preliminary data.</text>
</comment>
<proteinExistence type="predicted"/>
<gene>
    <name evidence="1" type="ORF">J2X21_004681</name>
</gene>
<protein>
    <submittedName>
        <fullName evidence="1">Uncharacterized protein</fullName>
    </submittedName>
</protein>
<dbReference type="Proteomes" id="UP001180825">
    <property type="component" value="Unassembled WGS sequence"/>
</dbReference>
<keyword evidence="2" id="KW-1185">Reference proteome</keyword>
<dbReference type="EMBL" id="JAVDXV010000010">
    <property type="protein sequence ID" value="MDR7335516.1"/>
    <property type="molecule type" value="Genomic_DNA"/>
</dbReference>
<accession>A0ABU2AE95</accession>
<dbReference type="RefSeq" id="WP_310332520.1">
    <property type="nucleotide sequence ID" value="NZ_JAVDXV010000010.1"/>
</dbReference>
<reference evidence="1 2" key="1">
    <citation type="submission" date="2023-07" db="EMBL/GenBank/DDBJ databases">
        <title>Sorghum-associated microbial communities from plants grown in Nebraska, USA.</title>
        <authorList>
            <person name="Schachtman D."/>
        </authorList>
    </citation>
    <scope>NUCLEOTIDE SEQUENCE [LARGE SCALE GENOMIC DNA]</scope>
    <source>
        <strain evidence="1 2">BE316</strain>
    </source>
</reference>
<evidence type="ECO:0000313" key="1">
    <source>
        <dbReference type="EMBL" id="MDR7335516.1"/>
    </source>
</evidence>
<evidence type="ECO:0000313" key="2">
    <source>
        <dbReference type="Proteomes" id="UP001180825"/>
    </source>
</evidence>
<organism evidence="1 2">
    <name type="scientific">Roseateles asaccharophilus</name>
    <dbReference type="NCBI Taxonomy" id="582607"/>
    <lineage>
        <taxon>Bacteria</taxon>
        <taxon>Pseudomonadati</taxon>
        <taxon>Pseudomonadota</taxon>
        <taxon>Betaproteobacteria</taxon>
        <taxon>Burkholderiales</taxon>
        <taxon>Sphaerotilaceae</taxon>
        <taxon>Roseateles</taxon>
    </lineage>
</organism>
<name>A0ABU2AE95_9BURK</name>